<evidence type="ECO:0000259" key="10">
    <source>
        <dbReference type="PROSITE" id="PS51507"/>
    </source>
</evidence>
<dbReference type="PRINTS" id="PR00267">
    <property type="entry name" value="INTFRNREGFCT"/>
</dbReference>
<keyword evidence="7" id="KW-0804">Transcription</keyword>
<evidence type="ECO:0000256" key="9">
    <source>
        <dbReference type="SAM" id="MobiDB-lite"/>
    </source>
</evidence>
<dbReference type="CDD" id="cd00103">
    <property type="entry name" value="IRF"/>
    <property type="match status" value="1"/>
</dbReference>
<dbReference type="Pfam" id="PF00605">
    <property type="entry name" value="IRF"/>
    <property type="match status" value="1"/>
</dbReference>
<feature type="region of interest" description="Disordered" evidence="9">
    <location>
        <begin position="118"/>
        <end position="171"/>
    </location>
</feature>
<dbReference type="Gene3D" id="1.10.10.10">
    <property type="entry name" value="Winged helix-like DNA-binding domain superfamily/Winged helix DNA-binding domain"/>
    <property type="match status" value="1"/>
</dbReference>
<keyword evidence="2" id="KW-1017">Isopeptide bond</keyword>
<sequence>MPAERMRLRAWIEHQCDNRRLPGLEWEDREKGIFKVSWKHASRQGWSCGRDACVFEGWARHSGRYRPGIDKTDPRRWKANFRCALNALPDIRELPNRGIARGQDAYRVYQIVRKVAKKDGGQSKRVQNKSHASTNSTSSSRIFVSPRGHPATKRSRREHAHTVVSKKRATVTEPPRKAPYYHISKPFSGFGFWPTLHGWPPHLLDHDYMNSWYDPRPVMEDKGVMAQPGIKQEPLSPGTRTVPSYSEECDLEEDDSEGAKVIVKQEDAVPNDQEIIDLVDQMSSEESNSSYEDLESVDEEGLTQDHSAATERPPLHLVLKAEDSPSFGDEYGPPLPLTPDSTREILSGIN</sequence>
<name>A0AAD9PSP0_ACRCE</name>
<dbReference type="FunFam" id="1.10.10.10:FF:000065">
    <property type="entry name" value="Interferon regulatory factor"/>
    <property type="match status" value="1"/>
</dbReference>
<keyword evidence="4" id="KW-0805">Transcription regulation</keyword>
<dbReference type="AlphaFoldDB" id="A0AAD9PSP0"/>
<evidence type="ECO:0000256" key="6">
    <source>
        <dbReference type="ARBA" id="ARBA00023159"/>
    </source>
</evidence>
<reference evidence="11" key="1">
    <citation type="journal article" date="2023" name="G3 (Bethesda)">
        <title>Whole genome assembly and annotation of the endangered Caribbean coral Acropora cervicornis.</title>
        <authorList>
            <person name="Selwyn J.D."/>
            <person name="Vollmer S.V."/>
        </authorList>
    </citation>
    <scope>NUCLEOTIDE SEQUENCE</scope>
    <source>
        <strain evidence="11">K2</strain>
    </source>
</reference>
<keyword evidence="5" id="KW-0238">DNA-binding</keyword>
<feature type="domain" description="IRF tryptophan pentad repeat" evidence="10">
    <location>
        <begin position="5"/>
        <end position="113"/>
    </location>
</feature>
<evidence type="ECO:0000256" key="2">
    <source>
        <dbReference type="ARBA" id="ARBA00022499"/>
    </source>
</evidence>
<dbReference type="InterPro" id="IPR036388">
    <property type="entry name" value="WH-like_DNA-bd_sf"/>
</dbReference>
<evidence type="ECO:0000313" key="12">
    <source>
        <dbReference type="Proteomes" id="UP001249851"/>
    </source>
</evidence>
<evidence type="ECO:0000256" key="4">
    <source>
        <dbReference type="ARBA" id="ARBA00023015"/>
    </source>
</evidence>
<evidence type="ECO:0000256" key="3">
    <source>
        <dbReference type="ARBA" id="ARBA00022843"/>
    </source>
</evidence>
<dbReference type="GO" id="GO:0000981">
    <property type="term" value="F:DNA-binding transcription factor activity, RNA polymerase II-specific"/>
    <property type="evidence" value="ECO:0007669"/>
    <property type="project" value="TreeGrafter"/>
</dbReference>
<dbReference type="EMBL" id="JARQWQ010000151">
    <property type="protein sequence ID" value="KAK2548259.1"/>
    <property type="molecule type" value="Genomic_DNA"/>
</dbReference>
<proteinExistence type="predicted"/>
<dbReference type="SUPFAM" id="SSF46785">
    <property type="entry name" value="Winged helix' DNA-binding domain"/>
    <property type="match status" value="1"/>
</dbReference>
<comment type="caution">
    <text evidence="11">The sequence shown here is derived from an EMBL/GenBank/DDBJ whole genome shotgun (WGS) entry which is preliminary data.</text>
</comment>
<dbReference type="InterPro" id="IPR036390">
    <property type="entry name" value="WH_DNA-bd_sf"/>
</dbReference>
<evidence type="ECO:0000256" key="8">
    <source>
        <dbReference type="ARBA" id="ARBA00023242"/>
    </source>
</evidence>
<dbReference type="InterPro" id="IPR001346">
    <property type="entry name" value="Interferon_reg_fact_DNA-bd_dom"/>
</dbReference>
<comment type="subcellular location">
    <subcellularLocation>
        <location evidence="1">Nucleus</location>
    </subcellularLocation>
</comment>
<keyword evidence="8" id="KW-0539">Nucleus</keyword>
<keyword evidence="6" id="KW-0010">Activator</keyword>
<dbReference type="Proteomes" id="UP001249851">
    <property type="component" value="Unassembled WGS sequence"/>
</dbReference>
<evidence type="ECO:0000313" key="11">
    <source>
        <dbReference type="EMBL" id="KAK2548259.1"/>
    </source>
</evidence>
<feature type="region of interest" description="Disordered" evidence="9">
    <location>
        <begin position="283"/>
        <end position="350"/>
    </location>
</feature>
<dbReference type="GO" id="GO:0000978">
    <property type="term" value="F:RNA polymerase II cis-regulatory region sequence-specific DNA binding"/>
    <property type="evidence" value="ECO:0007669"/>
    <property type="project" value="TreeGrafter"/>
</dbReference>
<dbReference type="PROSITE" id="PS51507">
    <property type="entry name" value="IRF_2"/>
    <property type="match status" value="1"/>
</dbReference>
<dbReference type="GO" id="GO:0005634">
    <property type="term" value="C:nucleus"/>
    <property type="evidence" value="ECO:0007669"/>
    <property type="project" value="UniProtKB-SubCell"/>
</dbReference>
<evidence type="ECO:0000256" key="7">
    <source>
        <dbReference type="ARBA" id="ARBA00023163"/>
    </source>
</evidence>
<protein>
    <submittedName>
        <fullName evidence="11">Interferon regulatory factor 2</fullName>
    </submittedName>
</protein>
<dbReference type="PANTHER" id="PTHR11949">
    <property type="entry name" value="INTERFERON REGULATORY FACTOR"/>
    <property type="match status" value="1"/>
</dbReference>
<reference evidence="11" key="2">
    <citation type="journal article" date="2023" name="Science">
        <title>Genomic signatures of disease resistance in endangered staghorn corals.</title>
        <authorList>
            <person name="Vollmer S.V."/>
            <person name="Selwyn J.D."/>
            <person name="Despard B.A."/>
            <person name="Roesel C.L."/>
        </authorList>
    </citation>
    <scope>NUCLEOTIDE SEQUENCE</scope>
    <source>
        <strain evidence="11">K2</strain>
    </source>
</reference>
<evidence type="ECO:0000256" key="5">
    <source>
        <dbReference type="ARBA" id="ARBA00023125"/>
    </source>
</evidence>
<gene>
    <name evidence="11" type="ORF">P5673_031583</name>
</gene>
<evidence type="ECO:0000256" key="1">
    <source>
        <dbReference type="ARBA" id="ARBA00004123"/>
    </source>
</evidence>
<dbReference type="PANTHER" id="PTHR11949:SF17">
    <property type="entry name" value="IRF TRYPTOPHAN PENTAD REPEAT DOMAIN-CONTAINING PROTEIN"/>
    <property type="match status" value="1"/>
</dbReference>
<keyword evidence="3" id="KW-0832">Ubl conjugation</keyword>
<feature type="compositionally biased region" description="Acidic residues" evidence="9">
    <location>
        <begin position="292"/>
        <end position="302"/>
    </location>
</feature>
<dbReference type="GO" id="GO:0002376">
    <property type="term" value="P:immune system process"/>
    <property type="evidence" value="ECO:0007669"/>
    <property type="project" value="TreeGrafter"/>
</dbReference>
<accession>A0AAD9PSP0</accession>
<feature type="compositionally biased region" description="Low complexity" evidence="9">
    <location>
        <begin position="130"/>
        <end position="145"/>
    </location>
</feature>
<feature type="compositionally biased region" description="Basic residues" evidence="9">
    <location>
        <begin position="150"/>
        <end position="169"/>
    </location>
</feature>
<keyword evidence="12" id="KW-1185">Reference proteome</keyword>
<dbReference type="SMART" id="SM00348">
    <property type="entry name" value="IRF"/>
    <property type="match status" value="1"/>
</dbReference>
<organism evidence="11 12">
    <name type="scientific">Acropora cervicornis</name>
    <name type="common">Staghorn coral</name>
    <dbReference type="NCBI Taxonomy" id="6130"/>
    <lineage>
        <taxon>Eukaryota</taxon>
        <taxon>Metazoa</taxon>
        <taxon>Cnidaria</taxon>
        <taxon>Anthozoa</taxon>
        <taxon>Hexacorallia</taxon>
        <taxon>Scleractinia</taxon>
        <taxon>Astrocoeniina</taxon>
        <taxon>Acroporidae</taxon>
        <taxon>Acropora</taxon>
    </lineage>
</organism>